<dbReference type="InterPro" id="IPR050469">
    <property type="entry name" value="Diguanylate_Cyclase"/>
</dbReference>
<dbReference type="InterPro" id="IPR043128">
    <property type="entry name" value="Rev_trsase/Diguanyl_cyclase"/>
</dbReference>
<keyword evidence="3" id="KW-0808">Transferase</keyword>
<sequence length="497" mass="55873">MKSRFRLKLTLALLLFSLLISTTLVLTDHLRVRKQMIQNTEEQLELNEKQILRALDTIDKAYYLFGEDTAEDMKKASYALRSNYERSPDLEGWDFEALKRTLGFDIYMIDERNTITYSSFPQDRGMNFNECCGRLAKILDERRASGEFFHDGIDLEQNTGLLKKYSYLATADKKYIIQLGFSLSDNAIFREFNFFDTIDELNRSNPSFNAIHVLNTAGWALGGPSARSDSITGERRSAFERTLASGETTEWRGRWENEPAVYRYVNYASKYDAGSTRSKVVEIIYNEKNLQQLLKDNRRMFAIKLLVISLIAMGLSLLIARWVAKPMHMAFHDSLTGLKNRAAFEEMLPSVLKEQRTAGVGLLMIDLDNFKAVNDRLGHDRGDHLLRSIASGIQRSAGKSDVAFRLGGDEFVLLLPSTTPDEAIAAASRVLSFASQSIHDGAGSLQGEITVSIGIALASESGLDAQQLCKNADIAMYESKAQGKNRYFLYSPPSSSD</sequence>
<evidence type="ECO:0000256" key="1">
    <source>
        <dbReference type="SAM" id="Phobius"/>
    </source>
</evidence>
<dbReference type="RefSeq" id="WP_204604182.1">
    <property type="nucleotide sequence ID" value="NZ_JBHSED010000070.1"/>
</dbReference>
<accession>A0ABV8SJF0</accession>
<feature type="transmembrane region" description="Helical" evidence="1">
    <location>
        <begin position="301"/>
        <end position="324"/>
    </location>
</feature>
<dbReference type="InterPro" id="IPR000160">
    <property type="entry name" value="GGDEF_dom"/>
</dbReference>
<reference evidence="4" key="1">
    <citation type="journal article" date="2019" name="Int. J. Syst. Evol. Microbiol.">
        <title>The Global Catalogue of Microorganisms (GCM) 10K type strain sequencing project: providing services to taxonomists for standard genome sequencing and annotation.</title>
        <authorList>
            <consortium name="The Broad Institute Genomics Platform"/>
            <consortium name="The Broad Institute Genome Sequencing Center for Infectious Disease"/>
            <person name="Wu L."/>
            <person name="Ma J."/>
        </authorList>
    </citation>
    <scope>NUCLEOTIDE SEQUENCE [LARGE SCALE GENOMIC DNA]</scope>
    <source>
        <strain evidence="4">CGMCC 4.1641</strain>
    </source>
</reference>
<evidence type="ECO:0000259" key="2">
    <source>
        <dbReference type="PROSITE" id="PS50887"/>
    </source>
</evidence>
<comment type="caution">
    <text evidence="3">The sequence shown here is derived from an EMBL/GenBank/DDBJ whole genome shotgun (WGS) entry which is preliminary data.</text>
</comment>
<dbReference type="EC" id="2.7.7.65" evidence="3"/>
<dbReference type="PANTHER" id="PTHR45138:SF6">
    <property type="entry name" value="DIGUANYLATE CYCLASE DGCN"/>
    <property type="match status" value="1"/>
</dbReference>
<dbReference type="Pfam" id="PF00990">
    <property type="entry name" value="GGDEF"/>
    <property type="match status" value="1"/>
</dbReference>
<dbReference type="SUPFAM" id="SSF55073">
    <property type="entry name" value="Nucleotide cyclase"/>
    <property type="match status" value="1"/>
</dbReference>
<dbReference type="CDD" id="cd01949">
    <property type="entry name" value="GGDEF"/>
    <property type="match status" value="1"/>
</dbReference>
<dbReference type="PROSITE" id="PS50887">
    <property type="entry name" value="GGDEF"/>
    <property type="match status" value="1"/>
</dbReference>
<organism evidence="3 4">
    <name type="scientific">Cohnella boryungensis</name>
    <dbReference type="NCBI Taxonomy" id="768479"/>
    <lineage>
        <taxon>Bacteria</taxon>
        <taxon>Bacillati</taxon>
        <taxon>Bacillota</taxon>
        <taxon>Bacilli</taxon>
        <taxon>Bacillales</taxon>
        <taxon>Paenibacillaceae</taxon>
        <taxon>Cohnella</taxon>
    </lineage>
</organism>
<proteinExistence type="predicted"/>
<evidence type="ECO:0000313" key="3">
    <source>
        <dbReference type="EMBL" id="MFC4307008.1"/>
    </source>
</evidence>
<dbReference type="GO" id="GO:0052621">
    <property type="term" value="F:diguanylate cyclase activity"/>
    <property type="evidence" value="ECO:0007669"/>
    <property type="project" value="UniProtKB-EC"/>
</dbReference>
<dbReference type="EMBL" id="JBHSED010000070">
    <property type="protein sequence ID" value="MFC4307008.1"/>
    <property type="molecule type" value="Genomic_DNA"/>
</dbReference>
<gene>
    <name evidence="3" type="ORF">ACFO1S_26655</name>
</gene>
<protein>
    <submittedName>
        <fullName evidence="3">GGDEF domain-containing protein</fullName>
        <ecNumber evidence="3">2.7.7.65</ecNumber>
    </submittedName>
</protein>
<keyword evidence="1" id="KW-1133">Transmembrane helix</keyword>
<keyword evidence="3" id="KW-0548">Nucleotidyltransferase</keyword>
<feature type="domain" description="GGDEF" evidence="2">
    <location>
        <begin position="358"/>
        <end position="492"/>
    </location>
</feature>
<name>A0ABV8SJF0_9BACL</name>
<dbReference type="Proteomes" id="UP001595755">
    <property type="component" value="Unassembled WGS sequence"/>
</dbReference>
<dbReference type="InterPro" id="IPR029787">
    <property type="entry name" value="Nucleotide_cyclase"/>
</dbReference>
<dbReference type="PANTHER" id="PTHR45138">
    <property type="entry name" value="REGULATORY COMPONENTS OF SENSORY TRANSDUCTION SYSTEM"/>
    <property type="match status" value="1"/>
</dbReference>
<keyword evidence="1" id="KW-0472">Membrane</keyword>
<dbReference type="NCBIfam" id="TIGR00254">
    <property type="entry name" value="GGDEF"/>
    <property type="match status" value="1"/>
</dbReference>
<keyword evidence="4" id="KW-1185">Reference proteome</keyword>
<evidence type="ECO:0000313" key="4">
    <source>
        <dbReference type="Proteomes" id="UP001595755"/>
    </source>
</evidence>
<keyword evidence="1" id="KW-0812">Transmembrane</keyword>
<dbReference type="SMART" id="SM00267">
    <property type="entry name" value="GGDEF"/>
    <property type="match status" value="1"/>
</dbReference>
<dbReference type="Gene3D" id="3.30.70.270">
    <property type="match status" value="1"/>
</dbReference>